<gene>
    <name evidence="2" type="ORF">AMECASPLE_006532</name>
</gene>
<protein>
    <submittedName>
        <fullName evidence="2">Uncharacterized protein</fullName>
    </submittedName>
</protein>
<feature type="non-terminal residue" evidence="2">
    <location>
        <position position="1"/>
    </location>
</feature>
<dbReference type="EMBL" id="JAHRIP010075552">
    <property type="protein sequence ID" value="MEQ2310202.1"/>
    <property type="molecule type" value="Genomic_DNA"/>
</dbReference>
<keyword evidence="3" id="KW-1185">Reference proteome</keyword>
<evidence type="ECO:0000313" key="3">
    <source>
        <dbReference type="Proteomes" id="UP001469553"/>
    </source>
</evidence>
<organism evidence="2 3">
    <name type="scientific">Ameca splendens</name>
    <dbReference type="NCBI Taxonomy" id="208324"/>
    <lineage>
        <taxon>Eukaryota</taxon>
        <taxon>Metazoa</taxon>
        <taxon>Chordata</taxon>
        <taxon>Craniata</taxon>
        <taxon>Vertebrata</taxon>
        <taxon>Euteleostomi</taxon>
        <taxon>Actinopterygii</taxon>
        <taxon>Neopterygii</taxon>
        <taxon>Teleostei</taxon>
        <taxon>Neoteleostei</taxon>
        <taxon>Acanthomorphata</taxon>
        <taxon>Ovalentaria</taxon>
        <taxon>Atherinomorphae</taxon>
        <taxon>Cyprinodontiformes</taxon>
        <taxon>Goodeidae</taxon>
        <taxon>Ameca</taxon>
    </lineage>
</organism>
<proteinExistence type="predicted"/>
<accession>A0ABV0ZWI1</accession>
<comment type="caution">
    <text evidence="2">The sequence shown here is derived from an EMBL/GenBank/DDBJ whole genome shotgun (WGS) entry which is preliminary data.</text>
</comment>
<dbReference type="Proteomes" id="UP001469553">
    <property type="component" value="Unassembled WGS sequence"/>
</dbReference>
<reference evidence="2 3" key="1">
    <citation type="submission" date="2021-06" db="EMBL/GenBank/DDBJ databases">
        <authorList>
            <person name="Palmer J.M."/>
        </authorList>
    </citation>
    <scope>NUCLEOTIDE SEQUENCE [LARGE SCALE GENOMIC DNA]</scope>
    <source>
        <strain evidence="2 3">AS_MEX2019</strain>
        <tissue evidence="2">Muscle</tissue>
    </source>
</reference>
<evidence type="ECO:0000256" key="1">
    <source>
        <dbReference type="SAM" id="MobiDB-lite"/>
    </source>
</evidence>
<feature type="region of interest" description="Disordered" evidence="1">
    <location>
        <begin position="26"/>
        <end position="45"/>
    </location>
</feature>
<sequence length="92" mass="9983">VVHYDRLKPYTTGLIPGLHSCTRLCPAPDSPSPQEDSPVRSPPDGCGVRLLVDSPPLALSRVGRAVRPPENPNDLTALGSRQDIRMNIFSLK</sequence>
<name>A0ABV0ZWI1_9TELE</name>
<evidence type="ECO:0000313" key="2">
    <source>
        <dbReference type="EMBL" id="MEQ2310202.1"/>
    </source>
</evidence>